<feature type="domain" description="Methyltransferase" evidence="1">
    <location>
        <begin position="47"/>
        <end position="106"/>
    </location>
</feature>
<dbReference type="SUPFAM" id="SSF53335">
    <property type="entry name" value="S-adenosyl-L-methionine-dependent methyltransferases"/>
    <property type="match status" value="1"/>
</dbReference>
<dbReference type="OrthoDB" id="66144at2759"/>
<gene>
    <name evidence="2" type="ORF">BDV23DRAFT_177669</name>
</gene>
<proteinExistence type="predicted"/>
<accession>A0A5N7CRD5</accession>
<dbReference type="Pfam" id="PF13649">
    <property type="entry name" value="Methyltransf_25"/>
    <property type="match status" value="1"/>
</dbReference>
<sequence length="121" mass="13832">MPLIMITLIQSPLYQETWVQKLLQHIQDFLQVNSDWFGIDPFLPQRVLDYACGNGTVSSALLANFPNATFQGIDISTSQVRRFNDEATKLLAESHDRMFAIQGDLYDPHAPWLERCTMVCI</sequence>
<evidence type="ECO:0000259" key="1">
    <source>
        <dbReference type="Pfam" id="PF13649"/>
    </source>
</evidence>
<protein>
    <recommendedName>
        <fullName evidence="1">Methyltransferase domain-containing protein</fullName>
    </recommendedName>
</protein>
<dbReference type="Proteomes" id="UP000326877">
    <property type="component" value="Unassembled WGS sequence"/>
</dbReference>
<dbReference type="InterPro" id="IPR041698">
    <property type="entry name" value="Methyltransf_25"/>
</dbReference>
<name>A0A5N7CRD5_PETAA</name>
<dbReference type="Gene3D" id="3.40.50.150">
    <property type="entry name" value="Vaccinia Virus protein VP39"/>
    <property type="match status" value="1"/>
</dbReference>
<evidence type="ECO:0000313" key="2">
    <source>
        <dbReference type="EMBL" id="KAE8396674.1"/>
    </source>
</evidence>
<dbReference type="EMBL" id="ML735214">
    <property type="protein sequence ID" value="KAE8396674.1"/>
    <property type="molecule type" value="Genomic_DNA"/>
</dbReference>
<dbReference type="AlphaFoldDB" id="A0A5N7CRD5"/>
<dbReference type="InterPro" id="IPR029063">
    <property type="entry name" value="SAM-dependent_MTases_sf"/>
</dbReference>
<organism evidence="2">
    <name type="scientific">Petromyces alliaceus</name>
    <name type="common">Aspergillus alliaceus</name>
    <dbReference type="NCBI Taxonomy" id="209559"/>
    <lineage>
        <taxon>Eukaryota</taxon>
        <taxon>Fungi</taxon>
        <taxon>Dikarya</taxon>
        <taxon>Ascomycota</taxon>
        <taxon>Pezizomycotina</taxon>
        <taxon>Eurotiomycetes</taxon>
        <taxon>Eurotiomycetidae</taxon>
        <taxon>Eurotiales</taxon>
        <taxon>Aspergillaceae</taxon>
        <taxon>Aspergillus</taxon>
        <taxon>Aspergillus subgen. Circumdati</taxon>
    </lineage>
</organism>
<reference evidence="2" key="1">
    <citation type="submission" date="2019-04" db="EMBL/GenBank/DDBJ databases">
        <title>Friends and foes A comparative genomics studyof 23 Aspergillus species from section Flavi.</title>
        <authorList>
            <consortium name="DOE Joint Genome Institute"/>
            <person name="Kjaerbolling I."/>
            <person name="Vesth T."/>
            <person name="Frisvad J.C."/>
            <person name="Nybo J.L."/>
            <person name="Theobald S."/>
            <person name="Kildgaard S."/>
            <person name="Isbrandt T."/>
            <person name="Kuo A."/>
            <person name="Sato A."/>
            <person name="Lyhne E.K."/>
            <person name="Kogle M.E."/>
            <person name="Wiebenga A."/>
            <person name="Kun R.S."/>
            <person name="Lubbers R.J."/>
            <person name="Makela M.R."/>
            <person name="Barry K."/>
            <person name="Chovatia M."/>
            <person name="Clum A."/>
            <person name="Daum C."/>
            <person name="Haridas S."/>
            <person name="He G."/>
            <person name="LaButti K."/>
            <person name="Lipzen A."/>
            <person name="Mondo S."/>
            <person name="Riley R."/>
            <person name="Salamov A."/>
            <person name="Simmons B.A."/>
            <person name="Magnuson J.K."/>
            <person name="Henrissat B."/>
            <person name="Mortensen U.H."/>
            <person name="Larsen T.O."/>
            <person name="Devries R.P."/>
            <person name="Grigoriev I.V."/>
            <person name="Machida M."/>
            <person name="Baker S.E."/>
            <person name="Andersen M.R."/>
        </authorList>
    </citation>
    <scope>NUCLEOTIDE SEQUENCE [LARGE SCALE GENOMIC DNA]</scope>
    <source>
        <strain evidence="2">IBT 14317</strain>
    </source>
</reference>